<dbReference type="Pfam" id="PF01590">
    <property type="entry name" value="GAF"/>
    <property type="match status" value="1"/>
</dbReference>
<evidence type="ECO:0000256" key="3">
    <source>
        <dbReference type="ARBA" id="ARBA00022553"/>
    </source>
</evidence>
<dbReference type="SMART" id="SM00387">
    <property type="entry name" value="HATPase_c"/>
    <property type="match status" value="1"/>
</dbReference>
<evidence type="ECO:0000259" key="10">
    <source>
        <dbReference type="PROSITE" id="PS50113"/>
    </source>
</evidence>
<dbReference type="SMART" id="SM00388">
    <property type="entry name" value="HisKA"/>
    <property type="match status" value="1"/>
</dbReference>
<feature type="domain" description="PAS" evidence="9">
    <location>
        <begin position="176"/>
        <end position="246"/>
    </location>
</feature>
<dbReference type="RefSeq" id="WP_097133860.1">
    <property type="nucleotide sequence ID" value="NZ_OCMT01000005.1"/>
</dbReference>
<gene>
    <name evidence="11" type="ORF">SAMN06297358_4068</name>
</gene>
<dbReference type="SMART" id="SM00448">
    <property type="entry name" value="REC"/>
    <property type="match status" value="1"/>
</dbReference>
<feature type="domain" description="PAS" evidence="9">
    <location>
        <begin position="293"/>
        <end position="364"/>
    </location>
</feature>
<evidence type="ECO:0000313" key="11">
    <source>
        <dbReference type="EMBL" id="SOD20352.1"/>
    </source>
</evidence>
<accession>A0A286AEM8</accession>
<evidence type="ECO:0000313" key="12">
    <source>
        <dbReference type="Proteomes" id="UP000219281"/>
    </source>
</evidence>
<dbReference type="PANTHER" id="PTHR45339">
    <property type="entry name" value="HYBRID SIGNAL TRANSDUCTION HISTIDINE KINASE J"/>
    <property type="match status" value="1"/>
</dbReference>
<organism evidence="11 12">
    <name type="scientific">Pedobacter xixiisoli</name>
    <dbReference type="NCBI Taxonomy" id="1476464"/>
    <lineage>
        <taxon>Bacteria</taxon>
        <taxon>Pseudomonadati</taxon>
        <taxon>Bacteroidota</taxon>
        <taxon>Sphingobacteriia</taxon>
        <taxon>Sphingobacteriales</taxon>
        <taxon>Sphingobacteriaceae</taxon>
        <taxon>Pedobacter</taxon>
    </lineage>
</organism>
<dbReference type="SMART" id="SM00086">
    <property type="entry name" value="PAC"/>
    <property type="match status" value="2"/>
</dbReference>
<dbReference type="PRINTS" id="PR00344">
    <property type="entry name" value="BCTRLSENSOR"/>
</dbReference>
<dbReference type="CDD" id="cd00082">
    <property type="entry name" value="HisKA"/>
    <property type="match status" value="1"/>
</dbReference>
<dbReference type="InterPro" id="IPR011006">
    <property type="entry name" value="CheY-like_superfamily"/>
</dbReference>
<dbReference type="InterPro" id="IPR003661">
    <property type="entry name" value="HisK_dim/P_dom"/>
</dbReference>
<comment type="catalytic activity">
    <reaction evidence="1">
        <text>ATP + protein L-histidine = ADP + protein N-phospho-L-histidine.</text>
        <dbReference type="EC" id="2.7.13.3"/>
    </reaction>
</comment>
<dbReference type="CDD" id="cd17546">
    <property type="entry name" value="REC_hyHK_CKI1_RcsC-like"/>
    <property type="match status" value="1"/>
</dbReference>
<evidence type="ECO:0000256" key="5">
    <source>
        <dbReference type="ARBA" id="ARBA00022777"/>
    </source>
</evidence>
<dbReference type="PROSITE" id="PS50109">
    <property type="entry name" value="HIS_KIN"/>
    <property type="match status" value="1"/>
</dbReference>
<evidence type="ECO:0000259" key="8">
    <source>
        <dbReference type="PROSITE" id="PS50110"/>
    </source>
</evidence>
<keyword evidence="3 6" id="KW-0597">Phosphoprotein</keyword>
<evidence type="ECO:0000259" key="7">
    <source>
        <dbReference type="PROSITE" id="PS50109"/>
    </source>
</evidence>
<dbReference type="Gene3D" id="3.30.565.10">
    <property type="entry name" value="Histidine kinase-like ATPase, C-terminal domain"/>
    <property type="match status" value="1"/>
</dbReference>
<dbReference type="InterPro" id="IPR004358">
    <property type="entry name" value="Sig_transdc_His_kin-like_C"/>
</dbReference>
<name>A0A286AEM8_9SPHI</name>
<dbReference type="PROSITE" id="PS50110">
    <property type="entry name" value="RESPONSE_REGULATORY"/>
    <property type="match status" value="1"/>
</dbReference>
<dbReference type="Gene3D" id="3.30.450.40">
    <property type="match status" value="1"/>
</dbReference>
<dbReference type="Gene3D" id="3.30.450.20">
    <property type="entry name" value="PAS domain"/>
    <property type="match status" value="3"/>
</dbReference>
<dbReference type="SUPFAM" id="SSF55785">
    <property type="entry name" value="PYP-like sensor domain (PAS domain)"/>
    <property type="match status" value="3"/>
</dbReference>
<dbReference type="InterPro" id="IPR000700">
    <property type="entry name" value="PAS-assoc_C"/>
</dbReference>
<evidence type="ECO:0000256" key="6">
    <source>
        <dbReference type="PROSITE-ProRule" id="PRU00169"/>
    </source>
</evidence>
<dbReference type="CDD" id="cd16922">
    <property type="entry name" value="HATPase_EvgS-ArcB-TorS-like"/>
    <property type="match status" value="1"/>
</dbReference>
<dbReference type="AlphaFoldDB" id="A0A286AEM8"/>
<dbReference type="SUPFAM" id="SSF52172">
    <property type="entry name" value="CheY-like"/>
    <property type="match status" value="1"/>
</dbReference>
<dbReference type="InterPro" id="IPR003018">
    <property type="entry name" value="GAF"/>
</dbReference>
<dbReference type="PROSITE" id="PS50112">
    <property type="entry name" value="PAS"/>
    <property type="match status" value="3"/>
</dbReference>
<dbReference type="Pfam" id="PF08448">
    <property type="entry name" value="PAS_4"/>
    <property type="match status" value="1"/>
</dbReference>
<evidence type="ECO:0000259" key="9">
    <source>
        <dbReference type="PROSITE" id="PS50112"/>
    </source>
</evidence>
<dbReference type="OrthoDB" id="9811889at2"/>
<dbReference type="EC" id="2.7.13.3" evidence="2"/>
<keyword evidence="5" id="KW-0418">Kinase</keyword>
<feature type="domain" description="PAS" evidence="9">
    <location>
        <begin position="416"/>
        <end position="470"/>
    </location>
</feature>
<dbReference type="InterPro" id="IPR013656">
    <property type="entry name" value="PAS_4"/>
</dbReference>
<dbReference type="Proteomes" id="UP000219281">
    <property type="component" value="Unassembled WGS sequence"/>
</dbReference>
<sequence>MLNIPSPYYQMEEQRLAALYSYDVLGEGLESELDNLVKLAAQIASTKKAYISFVDQDHVVFKATYGLLTQERIFTREGSVCQYAMHGDIYIIPDIRISKDFEGSPLLYSQDNLVFYGSIPLVDTDGFPLGCLCVVDDCEGNLSSLQIEALQTLSLQIVAQLSLRRKNLQLIAQTKRSEEFINVFEASPEIHCILTRDGDILFTNQAANKLLGYSMEEILGKSMWSFCYRDDIIKITKHIEQGLIRGEKQFFLDFRVVDKAKRVKWLSWSMVAKEDRWYSYGRDITEKKRLDVELTHLSFVASKVNNGVVISDDYNRVSWANDAFTEITGFTLEDIQGKPLGDLIRGPETDWSVVEEARKLTSEKKSFTVDILAYRKDKTKIWLSIYSSIILSADGEVETEIEIILDITDKKKAEQELAVLSTVASKTNTGVSICNQDGEITWINEALEKLIGYSSAELSGKMLGDVLSTDQTDRQVILKARTASEHKQSFSIEVLAQKKNGTSIWLAVSNTPIVNSSGKVERYIELITDITERKQVERDILEAKEQALQLSEAKEMFLSVMSHEIRTPLNAIIGMTHLLIENDPKPSQTDDLNILKFSGENLLSIINDVLDFTKIETGNLHLEFLPVNLQLLCADIISSLQINATKQQNDLNLQFDGQIPSLVSADKTRLYQILMNLLGNAIKFTTKGRVDLIVKAQQEHTEKIDIYFEVKDNGIGIPSDKKDYIFETFTQARADISRKYGGTGLGLAITKKLLKLYQSEIKVDSLEGKGTSFSFVISFDKISQVETQKAFKPVVFEGKRVLVVDDNEINILIAKRILMKWGLSIDFAADGYKAIACITKNKYDLVFMDIKMPGITGFETTTIIRGMEEEHYKNLPIVALTASTLHDEESKFKESGMNGHVLKPFSPTEIKKVLSEFLI</sequence>
<dbReference type="Pfam" id="PF13426">
    <property type="entry name" value="PAS_9"/>
    <property type="match status" value="2"/>
</dbReference>
<dbReference type="InterPro" id="IPR036890">
    <property type="entry name" value="HATPase_C_sf"/>
</dbReference>
<dbReference type="Gene3D" id="3.40.50.2300">
    <property type="match status" value="1"/>
</dbReference>
<evidence type="ECO:0000256" key="2">
    <source>
        <dbReference type="ARBA" id="ARBA00012438"/>
    </source>
</evidence>
<feature type="domain" description="Response regulatory" evidence="8">
    <location>
        <begin position="800"/>
        <end position="918"/>
    </location>
</feature>
<dbReference type="Pfam" id="PF00512">
    <property type="entry name" value="HisKA"/>
    <property type="match status" value="1"/>
</dbReference>
<proteinExistence type="predicted"/>
<evidence type="ECO:0000256" key="1">
    <source>
        <dbReference type="ARBA" id="ARBA00000085"/>
    </source>
</evidence>
<feature type="domain" description="Histidine kinase" evidence="7">
    <location>
        <begin position="560"/>
        <end position="781"/>
    </location>
</feature>
<dbReference type="InterPro" id="IPR003594">
    <property type="entry name" value="HATPase_dom"/>
</dbReference>
<dbReference type="InterPro" id="IPR029016">
    <property type="entry name" value="GAF-like_dom_sf"/>
</dbReference>
<feature type="domain" description="PAC" evidence="10">
    <location>
        <begin position="367"/>
        <end position="419"/>
    </location>
</feature>
<feature type="modified residue" description="4-aspartylphosphate" evidence="6">
    <location>
        <position position="849"/>
    </location>
</feature>
<reference evidence="12" key="1">
    <citation type="submission" date="2017-09" db="EMBL/GenBank/DDBJ databases">
        <authorList>
            <person name="Varghese N."/>
            <person name="Submissions S."/>
        </authorList>
    </citation>
    <scope>NUCLEOTIDE SEQUENCE [LARGE SCALE GENOMIC DNA]</scope>
    <source>
        <strain evidence="12">CGMCC 1.12803</strain>
    </source>
</reference>
<dbReference type="SUPFAM" id="SSF47384">
    <property type="entry name" value="Homodimeric domain of signal transducing histidine kinase"/>
    <property type="match status" value="1"/>
</dbReference>
<dbReference type="GO" id="GO:0000155">
    <property type="term" value="F:phosphorelay sensor kinase activity"/>
    <property type="evidence" value="ECO:0007669"/>
    <property type="project" value="InterPro"/>
</dbReference>
<evidence type="ECO:0000256" key="4">
    <source>
        <dbReference type="ARBA" id="ARBA00022679"/>
    </source>
</evidence>
<dbReference type="SMART" id="SM00091">
    <property type="entry name" value="PAS"/>
    <property type="match status" value="3"/>
</dbReference>
<dbReference type="Gene3D" id="1.10.287.130">
    <property type="match status" value="1"/>
</dbReference>
<dbReference type="CDD" id="cd00130">
    <property type="entry name" value="PAS"/>
    <property type="match status" value="3"/>
</dbReference>
<dbReference type="Pfam" id="PF00072">
    <property type="entry name" value="Response_reg"/>
    <property type="match status" value="1"/>
</dbReference>
<keyword evidence="12" id="KW-1185">Reference proteome</keyword>
<dbReference type="InterPro" id="IPR005467">
    <property type="entry name" value="His_kinase_dom"/>
</dbReference>
<dbReference type="FunFam" id="3.30.565.10:FF:000010">
    <property type="entry name" value="Sensor histidine kinase RcsC"/>
    <property type="match status" value="1"/>
</dbReference>
<dbReference type="EMBL" id="OCMT01000005">
    <property type="protein sequence ID" value="SOD20352.1"/>
    <property type="molecule type" value="Genomic_DNA"/>
</dbReference>
<dbReference type="InterPro" id="IPR001610">
    <property type="entry name" value="PAC"/>
</dbReference>
<dbReference type="NCBIfam" id="TIGR00229">
    <property type="entry name" value="sensory_box"/>
    <property type="match status" value="3"/>
</dbReference>
<dbReference type="SUPFAM" id="SSF55781">
    <property type="entry name" value="GAF domain-like"/>
    <property type="match status" value="1"/>
</dbReference>
<dbReference type="PROSITE" id="PS50113">
    <property type="entry name" value="PAC"/>
    <property type="match status" value="2"/>
</dbReference>
<dbReference type="InterPro" id="IPR000014">
    <property type="entry name" value="PAS"/>
</dbReference>
<protein>
    <recommendedName>
        <fullName evidence="2">histidine kinase</fullName>
        <ecNumber evidence="2">2.7.13.3</ecNumber>
    </recommendedName>
</protein>
<dbReference type="Pfam" id="PF02518">
    <property type="entry name" value="HATPase_c"/>
    <property type="match status" value="1"/>
</dbReference>
<dbReference type="InterPro" id="IPR001789">
    <property type="entry name" value="Sig_transdc_resp-reg_receiver"/>
</dbReference>
<dbReference type="PANTHER" id="PTHR45339:SF3">
    <property type="entry name" value="HISTIDINE KINASE"/>
    <property type="match status" value="1"/>
</dbReference>
<feature type="domain" description="PAC" evidence="10">
    <location>
        <begin position="490"/>
        <end position="542"/>
    </location>
</feature>
<keyword evidence="4" id="KW-0808">Transferase</keyword>
<dbReference type="InterPro" id="IPR036097">
    <property type="entry name" value="HisK_dim/P_sf"/>
</dbReference>
<dbReference type="InterPro" id="IPR035965">
    <property type="entry name" value="PAS-like_dom_sf"/>
</dbReference>
<dbReference type="SUPFAM" id="SSF55874">
    <property type="entry name" value="ATPase domain of HSP90 chaperone/DNA topoisomerase II/histidine kinase"/>
    <property type="match status" value="1"/>
</dbReference>